<accession>A0A8K0K4F8</accession>
<keyword evidence="4" id="KW-1185">Reference proteome</keyword>
<comment type="similarity">
    <text evidence="1">Belongs to the peptidase M13 family.</text>
</comment>
<evidence type="ECO:0000259" key="2">
    <source>
        <dbReference type="Pfam" id="PF01431"/>
    </source>
</evidence>
<dbReference type="Proteomes" id="UP000792457">
    <property type="component" value="Unassembled WGS sequence"/>
</dbReference>
<dbReference type="InterPro" id="IPR024079">
    <property type="entry name" value="MetalloPept_cat_dom_sf"/>
</dbReference>
<dbReference type="EMBL" id="KZ308325">
    <property type="protein sequence ID" value="KAG8227502.1"/>
    <property type="molecule type" value="Genomic_DNA"/>
</dbReference>
<reference evidence="3" key="2">
    <citation type="submission" date="2017-10" db="EMBL/GenBank/DDBJ databases">
        <title>Ladona fulva Genome sequencing and assembly.</title>
        <authorList>
            <person name="Murali S."/>
            <person name="Richards S."/>
            <person name="Bandaranaike D."/>
            <person name="Bellair M."/>
            <person name="Blankenburg K."/>
            <person name="Chao H."/>
            <person name="Dinh H."/>
            <person name="Doddapaneni H."/>
            <person name="Dugan-Rocha S."/>
            <person name="Elkadiri S."/>
            <person name="Gnanaolivu R."/>
            <person name="Hernandez B."/>
            <person name="Skinner E."/>
            <person name="Javaid M."/>
            <person name="Lee S."/>
            <person name="Li M."/>
            <person name="Ming W."/>
            <person name="Munidasa M."/>
            <person name="Muniz J."/>
            <person name="Nguyen L."/>
            <person name="Hughes D."/>
            <person name="Osuji N."/>
            <person name="Pu L.-L."/>
            <person name="Puazo M."/>
            <person name="Qu C."/>
            <person name="Quiroz J."/>
            <person name="Raj R."/>
            <person name="Weissenberger G."/>
            <person name="Xin Y."/>
            <person name="Zou X."/>
            <person name="Han Y."/>
            <person name="Worley K."/>
            <person name="Muzny D."/>
            <person name="Gibbs R."/>
        </authorList>
    </citation>
    <scope>NUCLEOTIDE SEQUENCE</scope>
    <source>
        <strain evidence="3">Sampled in the wild</strain>
    </source>
</reference>
<dbReference type="OrthoDB" id="6475849at2759"/>
<evidence type="ECO:0000313" key="4">
    <source>
        <dbReference type="Proteomes" id="UP000792457"/>
    </source>
</evidence>
<protein>
    <recommendedName>
        <fullName evidence="2">Peptidase M13 C-terminal domain-containing protein</fullName>
    </recommendedName>
</protein>
<dbReference type="PROSITE" id="PS51885">
    <property type="entry name" value="NEPRILYSIN"/>
    <property type="match status" value="1"/>
</dbReference>
<dbReference type="InterPro" id="IPR018497">
    <property type="entry name" value="Peptidase_M13_C"/>
</dbReference>
<dbReference type="InterPro" id="IPR000718">
    <property type="entry name" value="Peptidase_M13"/>
</dbReference>
<organism evidence="3 4">
    <name type="scientific">Ladona fulva</name>
    <name type="common">Scarce chaser dragonfly</name>
    <name type="synonym">Libellula fulva</name>
    <dbReference type="NCBI Taxonomy" id="123851"/>
    <lineage>
        <taxon>Eukaryota</taxon>
        <taxon>Metazoa</taxon>
        <taxon>Ecdysozoa</taxon>
        <taxon>Arthropoda</taxon>
        <taxon>Hexapoda</taxon>
        <taxon>Insecta</taxon>
        <taxon>Pterygota</taxon>
        <taxon>Palaeoptera</taxon>
        <taxon>Odonata</taxon>
        <taxon>Epiprocta</taxon>
        <taxon>Anisoptera</taxon>
        <taxon>Libelluloidea</taxon>
        <taxon>Libellulidae</taxon>
        <taxon>Ladona</taxon>
    </lineage>
</organism>
<dbReference type="PANTHER" id="PTHR11733:SF167">
    <property type="entry name" value="FI17812P1-RELATED"/>
    <property type="match status" value="1"/>
</dbReference>
<comment type="caution">
    <text evidence="3">The sequence shown here is derived from an EMBL/GenBank/DDBJ whole genome shotgun (WGS) entry which is preliminary data.</text>
</comment>
<dbReference type="SUPFAM" id="SSF55486">
    <property type="entry name" value="Metalloproteases ('zincins'), catalytic domain"/>
    <property type="match status" value="1"/>
</dbReference>
<sequence>MMSKPFFNENYPSYVQMANLGHIIAHEIWHHFDTAGIKYDAKGSKKSILSQPSKKNMDSLSECIAQQYSTEYEGFEDGLKYTFKNLCSKSSVNDYTLSIFENEHLPSFRRVNDIALNSPEFRKAFSCSIKAPCKFFT</sequence>
<evidence type="ECO:0000313" key="3">
    <source>
        <dbReference type="EMBL" id="KAG8227502.1"/>
    </source>
</evidence>
<dbReference type="AlphaFoldDB" id="A0A8K0K4F8"/>
<name>A0A8K0K4F8_LADFU</name>
<feature type="domain" description="Peptidase M13 C-terminal" evidence="2">
    <location>
        <begin position="2"/>
        <end position="71"/>
    </location>
</feature>
<gene>
    <name evidence="3" type="ORF">J437_LFUL002391</name>
</gene>
<reference evidence="3" key="1">
    <citation type="submission" date="2013-04" db="EMBL/GenBank/DDBJ databases">
        <authorList>
            <person name="Qu J."/>
            <person name="Murali S.C."/>
            <person name="Bandaranaike D."/>
            <person name="Bellair M."/>
            <person name="Blankenburg K."/>
            <person name="Chao H."/>
            <person name="Dinh H."/>
            <person name="Doddapaneni H."/>
            <person name="Downs B."/>
            <person name="Dugan-Rocha S."/>
            <person name="Elkadiri S."/>
            <person name="Gnanaolivu R.D."/>
            <person name="Hernandez B."/>
            <person name="Javaid M."/>
            <person name="Jayaseelan J.C."/>
            <person name="Lee S."/>
            <person name="Li M."/>
            <person name="Ming W."/>
            <person name="Munidasa M."/>
            <person name="Muniz J."/>
            <person name="Nguyen L."/>
            <person name="Ongeri F."/>
            <person name="Osuji N."/>
            <person name="Pu L.-L."/>
            <person name="Puazo M."/>
            <person name="Qu C."/>
            <person name="Quiroz J."/>
            <person name="Raj R."/>
            <person name="Weissenberger G."/>
            <person name="Xin Y."/>
            <person name="Zou X."/>
            <person name="Han Y."/>
            <person name="Richards S."/>
            <person name="Worley K."/>
            <person name="Muzny D."/>
            <person name="Gibbs R."/>
        </authorList>
    </citation>
    <scope>NUCLEOTIDE SEQUENCE</scope>
    <source>
        <strain evidence="3">Sampled in the wild</strain>
    </source>
</reference>
<dbReference type="GO" id="GO:0004222">
    <property type="term" value="F:metalloendopeptidase activity"/>
    <property type="evidence" value="ECO:0007669"/>
    <property type="project" value="InterPro"/>
</dbReference>
<dbReference type="GO" id="GO:0016485">
    <property type="term" value="P:protein processing"/>
    <property type="evidence" value="ECO:0007669"/>
    <property type="project" value="TreeGrafter"/>
</dbReference>
<evidence type="ECO:0000256" key="1">
    <source>
        <dbReference type="ARBA" id="ARBA00007357"/>
    </source>
</evidence>
<proteinExistence type="inferred from homology"/>
<dbReference type="GO" id="GO:0005886">
    <property type="term" value="C:plasma membrane"/>
    <property type="evidence" value="ECO:0007669"/>
    <property type="project" value="TreeGrafter"/>
</dbReference>
<dbReference type="Gene3D" id="3.40.390.10">
    <property type="entry name" value="Collagenase (Catalytic Domain)"/>
    <property type="match status" value="2"/>
</dbReference>
<dbReference type="Pfam" id="PF01431">
    <property type="entry name" value="Peptidase_M13"/>
    <property type="match status" value="1"/>
</dbReference>
<dbReference type="PANTHER" id="PTHR11733">
    <property type="entry name" value="ZINC METALLOPROTEASE FAMILY M13 NEPRILYSIN-RELATED"/>
    <property type="match status" value="1"/>
</dbReference>